<dbReference type="Pfam" id="PF00005">
    <property type="entry name" value="ABC_tran"/>
    <property type="match status" value="1"/>
</dbReference>
<evidence type="ECO:0000259" key="13">
    <source>
        <dbReference type="PROSITE" id="PS50929"/>
    </source>
</evidence>
<dbReference type="Pfam" id="PF00664">
    <property type="entry name" value="ABC_membrane"/>
    <property type="match status" value="1"/>
</dbReference>
<evidence type="ECO:0000313" key="16">
    <source>
        <dbReference type="Proteomes" id="UP000273044"/>
    </source>
</evidence>
<name>A0A3N4D0B1_9ACTN</name>
<protein>
    <submittedName>
        <fullName evidence="14">ABC transporter ATP-binding protein</fullName>
    </submittedName>
    <submittedName>
        <fullName evidence="15">Iron import ATP-binding/permease protein IrtB</fullName>
        <ecNumber evidence="15">3.6.3.-</ecNumber>
    </submittedName>
</protein>
<evidence type="ECO:0000259" key="12">
    <source>
        <dbReference type="PROSITE" id="PS50893"/>
    </source>
</evidence>
<dbReference type="GO" id="GO:0034040">
    <property type="term" value="F:ATPase-coupled lipid transmembrane transporter activity"/>
    <property type="evidence" value="ECO:0007669"/>
    <property type="project" value="TreeGrafter"/>
</dbReference>
<evidence type="ECO:0000256" key="6">
    <source>
        <dbReference type="ARBA" id="ARBA00022741"/>
    </source>
</evidence>
<keyword evidence="9 11" id="KW-0472">Membrane</keyword>
<dbReference type="EMBL" id="LR134406">
    <property type="protein sequence ID" value="VEH71407.1"/>
    <property type="molecule type" value="Genomic_DNA"/>
</dbReference>
<dbReference type="GeneID" id="64408149"/>
<dbReference type="PROSITE" id="PS50929">
    <property type="entry name" value="ABC_TM1F"/>
    <property type="match status" value="1"/>
</dbReference>
<keyword evidence="5 11" id="KW-0812">Transmembrane</keyword>
<dbReference type="PROSITE" id="PS50893">
    <property type="entry name" value="ABC_TRANSPORTER_2"/>
    <property type="match status" value="1"/>
</dbReference>
<dbReference type="GO" id="GO:0016887">
    <property type="term" value="F:ATP hydrolysis activity"/>
    <property type="evidence" value="ECO:0007669"/>
    <property type="project" value="InterPro"/>
</dbReference>
<dbReference type="Gene3D" id="1.20.1560.10">
    <property type="entry name" value="ABC transporter type 1, transmembrane domain"/>
    <property type="match status" value="1"/>
</dbReference>
<evidence type="ECO:0000313" key="14">
    <source>
        <dbReference type="EMBL" id="QUC11464.1"/>
    </source>
</evidence>
<comment type="subcellular location">
    <subcellularLocation>
        <location evidence="1">Cell inner membrane</location>
        <topology evidence="1">Multi-pass membrane protein</topology>
    </subcellularLocation>
</comment>
<dbReference type="SMART" id="SM00382">
    <property type="entry name" value="AAA"/>
    <property type="match status" value="1"/>
</dbReference>
<dbReference type="PROSITE" id="PS00211">
    <property type="entry name" value="ABC_TRANSPORTER_1"/>
    <property type="match status" value="1"/>
</dbReference>
<gene>
    <name evidence="15" type="primary">irtB_4</name>
    <name evidence="14" type="ORF">J5A53_01810</name>
    <name evidence="15" type="ORF">NCTC12967_02727</name>
</gene>
<feature type="domain" description="ABC transmembrane type-1" evidence="13">
    <location>
        <begin position="23"/>
        <end position="298"/>
    </location>
</feature>
<dbReference type="OrthoDB" id="9806127at2"/>
<keyword evidence="7 15" id="KW-0067">ATP-binding</keyword>
<evidence type="ECO:0000313" key="15">
    <source>
        <dbReference type="EMBL" id="VEH71407.1"/>
    </source>
</evidence>
<evidence type="ECO:0000256" key="2">
    <source>
        <dbReference type="ARBA" id="ARBA00022448"/>
    </source>
</evidence>
<dbReference type="InterPro" id="IPR011527">
    <property type="entry name" value="ABC1_TM_dom"/>
</dbReference>
<reference evidence="14" key="2">
    <citation type="submission" date="2021-03" db="EMBL/GenBank/DDBJ databases">
        <title>Human Oral Microbial Genomes.</title>
        <authorList>
            <person name="Johnston C.D."/>
            <person name="Chen T."/>
            <person name="Dewhirst F.E."/>
        </authorList>
    </citation>
    <scope>NUCLEOTIDE SEQUENCE</scope>
    <source>
        <strain evidence="14">F0714</strain>
    </source>
</reference>
<dbReference type="PANTHER" id="PTHR24221:SF654">
    <property type="entry name" value="ATP-BINDING CASSETTE SUB-FAMILY B MEMBER 6"/>
    <property type="match status" value="1"/>
</dbReference>
<evidence type="ECO:0000256" key="8">
    <source>
        <dbReference type="ARBA" id="ARBA00022989"/>
    </source>
</evidence>
<feature type="domain" description="ABC transporter" evidence="12">
    <location>
        <begin position="329"/>
        <end position="560"/>
    </location>
</feature>
<dbReference type="Proteomes" id="UP000273044">
    <property type="component" value="Chromosome"/>
</dbReference>
<dbReference type="InterPro" id="IPR036640">
    <property type="entry name" value="ABC1_TM_sf"/>
</dbReference>
<dbReference type="EC" id="3.6.3.-" evidence="15"/>
<dbReference type="FunFam" id="3.40.50.300:FF:000221">
    <property type="entry name" value="Multidrug ABC transporter ATP-binding protein"/>
    <property type="match status" value="1"/>
</dbReference>
<keyword evidence="6" id="KW-0547">Nucleotide-binding</keyword>
<reference evidence="15 16" key="1">
    <citation type="submission" date="2018-12" db="EMBL/GenBank/DDBJ databases">
        <authorList>
            <consortium name="Pathogen Informatics"/>
        </authorList>
    </citation>
    <scope>NUCLEOTIDE SEQUENCE [LARGE SCALE GENOMIC DNA]</scope>
    <source>
        <strain evidence="15 16">NCTC12967</strain>
    </source>
</reference>
<evidence type="ECO:0000256" key="1">
    <source>
        <dbReference type="ARBA" id="ARBA00004429"/>
    </source>
</evidence>
<dbReference type="InterPro" id="IPR017871">
    <property type="entry name" value="ABC_transporter-like_CS"/>
</dbReference>
<dbReference type="Gene3D" id="3.40.50.300">
    <property type="entry name" value="P-loop containing nucleotide triphosphate hydrolases"/>
    <property type="match status" value="1"/>
</dbReference>
<keyword evidence="2" id="KW-0813">Transport</keyword>
<evidence type="ECO:0000256" key="11">
    <source>
        <dbReference type="SAM" id="Phobius"/>
    </source>
</evidence>
<dbReference type="InterPro" id="IPR039421">
    <property type="entry name" value="Type_1_exporter"/>
</dbReference>
<dbReference type="OMA" id="WFTAEHK"/>
<organism evidence="15 16">
    <name type="scientific">Arachnia propionica</name>
    <dbReference type="NCBI Taxonomy" id="1750"/>
    <lineage>
        <taxon>Bacteria</taxon>
        <taxon>Bacillati</taxon>
        <taxon>Actinomycetota</taxon>
        <taxon>Actinomycetes</taxon>
        <taxon>Propionibacteriales</taxon>
        <taxon>Propionibacteriaceae</taxon>
        <taxon>Arachnia</taxon>
    </lineage>
</organism>
<dbReference type="EMBL" id="CP072385">
    <property type="protein sequence ID" value="QUC11464.1"/>
    <property type="molecule type" value="Genomic_DNA"/>
</dbReference>
<evidence type="ECO:0000256" key="10">
    <source>
        <dbReference type="ARBA" id="ARBA00023455"/>
    </source>
</evidence>
<dbReference type="AlphaFoldDB" id="A0A3N4D0B1"/>
<evidence type="ECO:0000256" key="3">
    <source>
        <dbReference type="ARBA" id="ARBA00022475"/>
    </source>
</evidence>
<sequence>MLERFRKYLDRPQTVYTLILGYTVAAVLQGLAFGALIWFLRGFLSDDPSSATGAFWLLIALGVVSFATMSVTMIAANRISAYDVCGNVIAKIGQRVSRLPLGWFDSGATGRVSAAVTRETDALSHLASIVFPQLISSLVTPATAVVVTLIHDWRLGLVMVVVTPVVWGLWRWAMPLIRHEQELTPKVSAETAHRIIEQVRLQPVLRAQGLNGTSWEPLKKALHDEHATVKGLMAAQSRPSAAFGILGQVFFAAVLGTGLALALGGRLDVPGYLAIGLMAARFTTPISQSVLYAAEIQKSVVSLDAIGAIVDSAPLPEPEDPKVPQGTTIRFNDVRFGYVADQPVFSGLSLTARENEITALIGPSGCGKSTVTRLAARFWDVDGGSITIGGVDVRDIPTTKLMEMTSMVFQDVYLFNTTITENVRISRPDATDAEVADALRRAGLDQTIARLPDGAGTQVGEGGQKLSGGERQRVSIARAFLKDAPILLLDEITSALDAENEAAITATLGELSRGRTVIVIAHRLSTVMQADHIHVLSGRENGTPTRVVEEGSPGDLAAGNGVFASLLADFEQTARWRVR</sequence>
<proteinExistence type="inferred from homology"/>
<dbReference type="InterPro" id="IPR003593">
    <property type="entry name" value="AAA+_ATPase"/>
</dbReference>
<feature type="transmembrane region" description="Helical" evidence="11">
    <location>
        <begin position="240"/>
        <end position="263"/>
    </location>
</feature>
<evidence type="ECO:0000256" key="7">
    <source>
        <dbReference type="ARBA" id="ARBA00022840"/>
    </source>
</evidence>
<dbReference type="InterPro" id="IPR003439">
    <property type="entry name" value="ABC_transporter-like_ATP-bd"/>
</dbReference>
<feature type="transmembrane region" description="Helical" evidence="11">
    <location>
        <begin position="126"/>
        <end position="147"/>
    </location>
</feature>
<keyword evidence="4" id="KW-0997">Cell inner membrane</keyword>
<dbReference type="RefSeq" id="WP_014847764.1">
    <property type="nucleotide sequence ID" value="NZ_CAJZDL010000008.1"/>
</dbReference>
<evidence type="ECO:0000256" key="9">
    <source>
        <dbReference type="ARBA" id="ARBA00023136"/>
    </source>
</evidence>
<keyword evidence="15" id="KW-0378">Hydrolase</keyword>
<feature type="transmembrane region" description="Helical" evidence="11">
    <location>
        <begin position="20"/>
        <end position="41"/>
    </location>
</feature>
<dbReference type="Proteomes" id="UP000677180">
    <property type="component" value="Chromosome"/>
</dbReference>
<dbReference type="GO" id="GO:0005886">
    <property type="term" value="C:plasma membrane"/>
    <property type="evidence" value="ECO:0007669"/>
    <property type="project" value="UniProtKB-SubCell"/>
</dbReference>
<dbReference type="PANTHER" id="PTHR24221">
    <property type="entry name" value="ATP-BINDING CASSETTE SUB-FAMILY B"/>
    <property type="match status" value="1"/>
</dbReference>
<evidence type="ECO:0000256" key="5">
    <source>
        <dbReference type="ARBA" id="ARBA00022692"/>
    </source>
</evidence>
<keyword evidence="16" id="KW-1185">Reference proteome</keyword>
<feature type="transmembrane region" description="Helical" evidence="11">
    <location>
        <begin position="153"/>
        <end position="170"/>
    </location>
</feature>
<dbReference type="SUPFAM" id="SSF90123">
    <property type="entry name" value="ABC transporter transmembrane region"/>
    <property type="match status" value="1"/>
</dbReference>
<keyword evidence="8 11" id="KW-1133">Transmembrane helix</keyword>
<dbReference type="GO" id="GO:0005524">
    <property type="term" value="F:ATP binding"/>
    <property type="evidence" value="ECO:0007669"/>
    <property type="project" value="UniProtKB-KW"/>
</dbReference>
<dbReference type="SUPFAM" id="SSF52540">
    <property type="entry name" value="P-loop containing nucleoside triphosphate hydrolases"/>
    <property type="match status" value="1"/>
</dbReference>
<accession>A0A3N4D0B1</accession>
<keyword evidence="3" id="KW-1003">Cell membrane</keyword>
<dbReference type="InterPro" id="IPR027417">
    <property type="entry name" value="P-loop_NTPase"/>
</dbReference>
<feature type="transmembrane region" description="Helical" evidence="11">
    <location>
        <begin position="53"/>
        <end position="76"/>
    </location>
</feature>
<comment type="similarity">
    <text evidence="10">Belongs to the ABC transporter superfamily. Siderophore-Fe(3+) uptake transporter (SIUT) (TC 3.A.1.21) family.</text>
</comment>
<dbReference type="GO" id="GO:0140359">
    <property type="term" value="F:ABC-type transporter activity"/>
    <property type="evidence" value="ECO:0007669"/>
    <property type="project" value="InterPro"/>
</dbReference>
<evidence type="ECO:0000256" key="4">
    <source>
        <dbReference type="ARBA" id="ARBA00022519"/>
    </source>
</evidence>